<evidence type="ECO:0000256" key="3">
    <source>
        <dbReference type="ARBA" id="ARBA00013085"/>
    </source>
</evidence>
<keyword evidence="5 8" id="KW-0378">Hydrolase</keyword>
<dbReference type="NCBIfam" id="NF005596">
    <property type="entry name" value="PRK07328.1"/>
    <property type="match status" value="1"/>
</dbReference>
<dbReference type="InterPro" id="IPR010140">
    <property type="entry name" value="Histidinol_P_phosphatase_HisJ"/>
</dbReference>
<dbReference type="AlphaFoldDB" id="A0A2W1LG62"/>
<dbReference type="Gene3D" id="3.20.20.140">
    <property type="entry name" value="Metal-dependent hydrolases"/>
    <property type="match status" value="1"/>
</dbReference>
<evidence type="ECO:0000256" key="2">
    <source>
        <dbReference type="ARBA" id="ARBA00009152"/>
    </source>
</evidence>
<evidence type="ECO:0000313" key="11">
    <source>
        <dbReference type="Proteomes" id="UP000249522"/>
    </source>
</evidence>
<dbReference type="InterPro" id="IPR016195">
    <property type="entry name" value="Pol/histidinol_Pase-like"/>
</dbReference>
<dbReference type="EC" id="3.1.3.15" evidence="3 8"/>
<accession>A0A2W1LG62</accession>
<dbReference type="SUPFAM" id="SSF89550">
    <property type="entry name" value="PHP domain-like"/>
    <property type="match status" value="1"/>
</dbReference>
<dbReference type="GO" id="GO:0005737">
    <property type="term" value="C:cytoplasm"/>
    <property type="evidence" value="ECO:0007669"/>
    <property type="project" value="TreeGrafter"/>
</dbReference>
<dbReference type="CDD" id="cd12110">
    <property type="entry name" value="PHP_HisPPase_Hisj_like"/>
    <property type="match status" value="1"/>
</dbReference>
<protein>
    <recommendedName>
        <fullName evidence="3 8">Histidinol-phosphatase</fullName>
        <shortName evidence="8">HolPase</shortName>
        <ecNumber evidence="3 8">3.1.3.15</ecNumber>
    </recommendedName>
</protein>
<evidence type="ECO:0000256" key="4">
    <source>
        <dbReference type="ARBA" id="ARBA00022605"/>
    </source>
</evidence>
<sequence length="350" mass="39705">MKADMHVHLEEGPYTLHWLTRTMQALQASLPGAEEFRVNAEITNEGGDPPLERHSLAWMKSEAGRLHERLDKGCFSMEWLDRYLAWARARGIERLGIVDHLYRFEEFQSYYAKHMTLDDSELGRMQHRWLDHVCIGSIHDFLGPVQEAADRLGGISVGLEADYFPGAEDELRRLLAPYQVDYVIGSVHFLHGWGFDNPDTQARFEPIDLLQLYTDYYSTVQEAARCGLFEFIGHPDNLKLFGFRPDEGQLMPLYEETAKVMKEAGVGTEINTGLAYRYPVAESSPSPALLRILSRYGVPLATSSDAHYPDDTGMLLEEATELAKKAGYTELCYYSGRQRVTYPIAGKNSP</sequence>
<dbReference type="Proteomes" id="UP000249522">
    <property type="component" value="Unassembled WGS sequence"/>
</dbReference>
<evidence type="ECO:0000256" key="1">
    <source>
        <dbReference type="ARBA" id="ARBA00004970"/>
    </source>
</evidence>
<evidence type="ECO:0000256" key="6">
    <source>
        <dbReference type="ARBA" id="ARBA00023102"/>
    </source>
</evidence>
<dbReference type="EMBL" id="QKRB01000031">
    <property type="protein sequence ID" value="PZD97050.1"/>
    <property type="molecule type" value="Genomic_DNA"/>
</dbReference>
<evidence type="ECO:0000256" key="8">
    <source>
        <dbReference type="RuleBase" id="RU366003"/>
    </source>
</evidence>
<dbReference type="PANTHER" id="PTHR21039">
    <property type="entry name" value="HISTIDINOL PHOSPHATASE-RELATED"/>
    <property type="match status" value="1"/>
</dbReference>
<evidence type="ECO:0000256" key="7">
    <source>
        <dbReference type="ARBA" id="ARBA00049158"/>
    </source>
</evidence>
<dbReference type="Pfam" id="PF02811">
    <property type="entry name" value="PHP"/>
    <property type="match status" value="1"/>
</dbReference>
<proteinExistence type="inferred from homology"/>
<evidence type="ECO:0000256" key="5">
    <source>
        <dbReference type="ARBA" id="ARBA00022801"/>
    </source>
</evidence>
<dbReference type="RefSeq" id="WP_111145377.1">
    <property type="nucleotide sequence ID" value="NZ_QKRB01000031.1"/>
</dbReference>
<gene>
    <name evidence="10" type="ORF">DNH61_03920</name>
</gene>
<feature type="domain" description="PHP" evidence="9">
    <location>
        <begin position="80"/>
        <end position="272"/>
    </location>
</feature>
<keyword evidence="6 8" id="KW-0368">Histidine biosynthesis</keyword>
<dbReference type="OrthoDB" id="9775255at2"/>
<name>A0A2W1LG62_9BACL</name>
<comment type="catalytic activity">
    <reaction evidence="7 8">
        <text>L-histidinol phosphate + H2O = L-histidinol + phosphate</text>
        <dbReference type="Rhea" id="RHEA:14465"/>
        <dbReference type="ChEBI" id="CHEBI:15377"/>
        <dbReference type="ChEBI" id="CHEBI:43474"/>
        <dbReference type="ChEBI" id="CHEBI:57699"/>
        <dbReference type="ChEBI" id="CHEBI:57980"/>
        <dbReference type="EC" id="3.1.3.15"/>
    </reaction>
</comment>
<comment type="similarity">
    <text evidence="2 8">Belongs to the PHP hydrolase family. HisK subfamily.</text>
</comment>
<keyword evidence="11" id="KW-1185">Reference proteome</keyword>
<keyword evidence="4 8" id="KW-0028">Amino-acid biosynthesis</keyword>
<dbReference type="InterPro" id="IPR004013">
    <property type="entry name" value="PHP_dom"/>
</dbReference>
<dbReference type="GO" id="GO:0004401">
    <property type="term" value="F:histidinol-phosphatase activity"/>
    <property type="evidence" value="ECO:0007669"/>
    <property type="project" value="UniProtKB-UniRule"/>
</dbReference>
<comment type="pathway">
    <text evidence="1 8">Amino-acid biosynthesis; L-histidine biosynthesis; L-histidine from 5-phospho-alpha-D-ribose 1-diphosphate: step 8/9.</text>
</comment>
<organism evidence="10 11">
    <name type="scientific">Paenibacillus sambharensis</name>
    <dbReference type="NCBI Taxonomy" id="1803190"/>
    <lineage>
        <taxon>Bacteria</taxon>
        <taxon>Bacillati</taxon>
        <taxon>Bacillota</taxon>
        <taxon>Bacilli</taxon>
        <taxon>Bacillales</taxon>
        <taxon>Paenibacillaceae</taxon>
        <taxon>Paenibacillus</taxon>
    </lineage>
</organism>
<dbReference type="UniPathway" id="UPA00031">
    <property type="reaction ID" value="UER00013"/>
</dbReference>
<comment type="caution">
    <text evidence="10">The sequence shown here is derived from an EMBL/GenBank/DDBJ whole genome shotgun (WGS) entry which is preliminary data.</text>
</comment>
<reference evidence="10 11" key="1">
    <citation type="submission" date="2018-06" db="EMBL/GenBank/DDBJ databases">
        <title>Paenibacillus imtechensis sp. nov.</title>
        <authorList>
            <person name="Pinnaka A.K."/>
            <person name="Singh H."/>
            <person name="Kaur M."/>
        </authorList>
    </citation>
    <scope>NUCLEOTIDE SEQUENCE [LARGE SCALE GENOMIC DNA]</scope>
    <source>
        <strain evidence="10 11">SMB1</strain>
    </source>
</reference>
<dbReference type="PANTHER" id="PTHR21039:SF0">
    <property type="entry name" value="HISTIDINOL-PHOSPHATASE"/>
    <property type="match status" value="1"/>
</dbReference>
<evidence type="ECO:0000259" key="9">
    <source>
        <dbReference type="Pfam" id="PF02811"/>
    </source>
</evidence>
<evidence type="ECO:0000313" key="10">
    <source>
        <dbReference type="EMBL" id="PZD97050.1"/>
    </source>
</evidence>
<dbReference type="GO" id="GO:0000105">
    <property type="term" value="P:L-histidine biosynthetic process"/>
    <property type="evidence" value="ECO:0007669"/>
    <property type="project" value="UniProtKB-UniRule"/>
</dbReference>